<dbReference type="AlphaFoldDB" id="A0A5P2G364"/>
<dbReference type="InterPro" id="IPR011005">
    <property type="entry name" value="Dihydropteroate_synth-like_sf"/>
</dbReference>
<dbReference type="InterPro" id="IPR006390">
    <property type="entry name" value="DHP_synth_dom"/>
</dbReference>
<dbReference type="PROSITE" id="PS00793">
    <property type="entry name" value="DHPS_2"/>
    <property type="match status" value="1"/>
</dbReference>
<dbReference type="Proteomes" id="UP000292424">
    <property type="component" value="Chromosome"/>
</dbReference>
<dbReference type="EMBL" id="CP044016">
    <property type="protein sequence ID" value="QES90264.1"/>
    <property type="molecule type" value="Genomic_DNA"/>
</dbReference>
<protein>
    <recommendedName>
        <fullName evidence="4">dihydropteroate synthase</fullName>
        <ecNumber evidence="4">2.5.1.15</ecNumber>
    </recommendedName>
</protein>
<dbReference type="InterPro" id="IPR000489">
    <property type="entry name" value="Pterin-binding_dom"/>
</dbReference>
<dbReference type="EC" id="2.5.1.15" evidence="4"/>
<dbReference type="SUPFAM" id="SSF51717">
    <property type="entry name" value="Dihydropteroate synthetase-like"/>
    <property type="match status" value="1"/>
</dbReference>
<dbReference type="PANTHER" id="PTHR20941">
    <property type="entry name" value="FOLATE SYNTHESIS PROTEINS"/>
    <property type="match status" value="1"/>
</dbReference>
<dbReference type="GO" id="GO:0005829">
    <property type="term" value="C:cytosol"/>
    <property type="evidence" value="ECO:0007669"/>
    <property type="project" value="TreeGrafter"/>
</dbReference>
<dbReference type="GO" id="GO:0046654">
    <property type="term" value="P:tetrahydrofolate biosynthetic process"/>
    <property type="evidence" value="ECO:0007669"/>
    <property type="project" value="TreeGrafter"/>
</dbReference>
<comment type="cofactor">
    <cofactor evidence="2">
        <name>Mg(2+)</name>
        <dbReference type="ChEBI" id="CHEBI:18420"/>
    </cofactor>
</comment>
<evidence type="ECO:0000256" key="4">
    <source>
        <dbReference type="ARBA" id="ARBA00012458"/>
    </source>
</evidence>
<reference evidence="10 11" key="1">
    <citation type="submission" date="2019-09" db="EMBL/GenBank/DDBJ databases">
        <title>Complete genome sequence of Arachidicoccus sp. B3-10 isolated from apple orchard soil.</title>
        <authorList>
            <person name="Kim H.S."/>
            <person name="Han K.-I."/>
            <person name="Suh M.K."/>
            <person name="Lee K.C."/>
            <person name="Eom M.K."/>
            <person name="Kim J.-S."/>
            <person name="Kang S.W."/>
            <person name="Sin Y."/>
            <person name="Lee J.-S."/>
        </authorList>
    </citation>
    <scope>NUCLEOTIDE SEQUENCE [LARGE SCALE GENOMIC DNA]</scope>
    <source>
        <strain evidence="10 11">B3-10</strain>
    </source>
</reference>
<evidence type="ECO:0000256" key="2">
    <source>
        <dbReference type="ARBA" id="ARBA00001946"/>
    </source>
</evidence>
<keyword evidence="11" id="KW-1185">Reference proteome</keyword>
<comment type="catalytic activity">
    <reaction evidence="1">
        <text>(7,8-dihydropterin-6-yl)methyl diphosphate + 4-aminobenzoate = 7,8-dihydropteroate + diphosphate</text>
        <dbReference type="Rhea" id="RHEA:19949"/>
        <dbReference type="ChEBI" id="CHEBI:17836"/>
        <dbReference type="ChEBI" id="CHEBI:17839"/>
        <dbReference type="ChEBI" id="CHEBI:33019"/>
        <dbReference type="ChEBI" id="CHEBI:72950"/>
        <dbReference type="EC" id="2.5.1.15"/>
    </reaction>
</comment>
<dbReference type="RefSeq" id="WP_131331230.1">
    <property type="nucleotide sequence ID" value="NZ_CP044016.1"/>
</dbReference>
<proteinExistence type="predicted"/>
<keyword evidence="8" id="KW-0289">Folate biosynthesis</keyword>
<keyword evidence="7" id="KW-0460">Magnesium</keyword>
<gene>
    <name evidence="10" type="primary">folP</name>
    <name evidence="10" type="ORF">E0W69_016940</name>
</gene>
<feature type="domain" description="Pterin-binding" evidence="9">
    <location>
        <begin position="16"/>
        <end position="268"/>
    </location>
</feature>
<dbReference type="NCBIfam" id="TIGR01496">
    <property type="entry name" value="DHPS"/>
    <property type="match status" value="1"/>
</dbReference>
<keyword evidence="6" id="KW-0479">Metal-binding</keyword>
<dbReference type="KEGG" id="arac:E0W69_016940"/>
<keyword evidence="5 10" id="KW-0808">Transferase</keyword>
<sequence>MFTLNCQGKLLSLETPQVMGIINITPDSFFRGNRKPDLSEAIAMAENMLENGATILDIGGQSTRPGSTLLTAAEEAERLIPAVMAIKKAIPDAIISVDTFYANVAQASVDAGASIINDISGGDLDKEMIATVGKLNVPYVCMHMRGTPQTMSKLTDYENVTLEVLDFFIKKIEICREAGINNFIVDPGLGFAKTRTQNFTLLKNIEQFSILEKPILIGLSRKGMIQKTIDVSAEDALNGTTVLNTIALQNGANIIRVHDVKEAVQAVELVEYYKKAEKLKAKR</sequence>
<dbReference type="CDD" id="cd00739">
    <property type="entry name" value="DHPS"/>
    <property type="match status" value="1"/>
</dbReference>
<evidence type="ECO:0000256" key="6">
    <source>
        <dbReference type="ARBA" id="ARBA00022723"/>
    </source>
</evidence>
<dbReference type="PANTHER" id="PTHR20941:SF1">
    <property type="entry name" value="FOLIC ACID SYNTHESIS PROTEIN FOL1"/>
    <property type="match status" value="1"/>
</dbReference>
<evidence type="ECO:0000256" key="3">
    <source>
        <dbReference type="ARBA" id="ARBA00004763"/>
    </source>
</evidence>
<organism evidence="10 11">
    <name type="scientific">Rhizosphaericola mali</name>
    <dbReference type="NCBI Taxonomy" id="2545455"/>
    <lineage>
        <taxon>Bacteria</taxon>
        <taxon>Pseudomonadati</taxon>
        <taxon>Bacteroidota</taxon>
        <taxon>Chitinophagia</taxon>
        <taxon>Chitinophagales</taxon>
        <taxon>Chitinophagaceae</taxon>
        <taxon>Rhizosphaericola</taxon>
    </lineage>
</organism>
<evidence type="ECO:0000313" key="10">
    <source>
        <dbReference type="EMBL" id="QES90264.1"/>
    </source>
</evidence>
<dbReference type="Gene3D" id="3.20.20.20">
    <property type="entry name" value="Dihydropteroate synthase-like"/>
    <property type="match status" value="1"/>
</dbReference>
<dbReference type="GO" id="GO:0004156">
    <property type="term" value="F:dihydropteroate synthase activity"/>
    <property type="evidence" value="ECO:0007669"/>
    <property type="project" value="UniProtKB-EC"/>
</dbReference>
<evidence type="ECO:0000256" key="5">
    <source>
        <dbReference type="ARBA" id="ARBA00022679"/>
    </source>
</evidence>
<dbReference type="OrthoDB" id="9811744at2"/>
<accession>A0A5P2G364</accession>
<dbReference type="PROSITE" id="PS50972">
    <property type="entry name" value="PTERIN_BINDING"/>
    <property type="match status" value="1"/>
</dbReference>
<name>A0A5P2G364_9BACT</name>
<evidence type="ECO:0000256" key="7">
    <source>
        <dbReference type="ARBA" id="ARBA00022842"/>
    </source>
</evidence>
<comment type="pathway">
    <text evidence="3">Cofactor biosynthesis; tetrahydrofolate biosynthesis; 7,8-dihydrofolate from 2-amino-4-hydroxy-6-hydroxymethyl-7,8-dihydropteridine diphosphate and 4-aminobenzoate: step 1/2.</text>
</comment>
<dbReference type="GO" id="GO:0046872">
    <property type="term" value="F:metal ion binding"/>
    <property type="evidence" value="ECO:0007669"/>
    <property type="project" value="UniProtKB-KW"/>
</dbReference>
<evidence type="ECO:0000259" key="9">
    <source>
        <dbReference type="PROSITE" id="PS50972"/>
    </source>
</evidence>
<dbReference type="InterPro" id="IPR045031">
    <property type="entry name" value="DHP_synth-like"/>
</dbReference>
<evidence type="ECO:0000256" key="1">
    <source>
        <dbReference type="ARBA" id="ARBA00000012"/>
    </source>
</evidence>
<dbReference type="GO" id="GO:0046656">
    <property type="term" value="P:folic acid biosynthetic process"/>
    <property type="evidence" value="ECO:0007669"/>
    <property type="project" value="UniProtKB-KW"/>
</dbReference>
<evidence type="ECO:0000313" key="11">
    <source>
        <dbReference type="Proteomes" id="UP000292424"/>
    </source>
</evidence>
<dbReference type="Pfam" id="PF00809">
    <property type="entry name" value="Pterin_bind"/>
    <property type="match status" value="1"/>
</dbReference>
<evidence type="ECO:0000256" key="8">
    <source>
        <dbReference type="ARBA" id="ARBA00022909"/>
    </source>
</evidence>